<organism evidence="2 3">
    <name type="scientific">Adineta steineri</name>
    <dbReference type="NCBI Taxonomy" id="433720"/>
    <lineage>
        <taxon>Eukaryota</taxon>
        <taxon>Metazoa</taxon>
        <taxon>Spiralia</taxon>
        <taxon>Gnathifera</taxon>
        <taxon>Rotifera</taxon>
        <taxon>Eurotatoria</taxon>
        <taxon>Bdelloidea</taxon>
        <taxon>Adinetida</taxon>
        <taxon>Adinetidae</taxon>
        <taxon>Adineta</taxon>
    </lineage>
</organism>
<accession>A0A815T3C2</accession>
<sequence length="447" mass="53141">ESTETDEESKYILQTVNKAIESSITLRAKIKNYLYTLETTIQQFIDIRFIISCQSKSIILFNIDKQDLLIHLLSNAHTSYSYEFFKQWFHSFLLFNDQIDDRKRKDYQDLLQHWSSLITRSHEIMIKIMIDIDGLINAFENKDYQLIFIHHMIKLCFLQGSIYRIISEGLVNVNNELFRDQFKKQFALDCLNISQDKLKQIYNPENPLYYLINIYKETKGTSQLVNDLICLTTNIIQFNINEILRDGFEKPTRTSCIYAILFEDYFKGSLLNQTIIDQLLALWNTWEDEGFRANQLQSWKKFSDEERQIVQRIWNYVSEKAKKQFQIDSLIDKHRREMDEKIQIKEKITKCLDIYCQNACDKQLYFDLFSEIESQFKSEIIRSIKIPDEIQILLPLANRLNPLEKLYAWKTFLAENRTDNTTNLPTTTDSPPRPITDDESLLYDDSQ</sequence>
<feature type="non-terminal residue" evidence="2">
    <location>
        <position position="1"/>
    </location>
</feature>
<dbReference type="AlphaFoldDB" id="A0A815T3C2"/>
<evidence type="ECO:0000256" key="1">
    <source>
        <dbReference type="SAM" id="MobiDB-lite"/>
    </source>
</evidence>
<protein>
    <submittedName>
        <fullName evidence="2">Uncharacterized protein</fullName>
    </submittedName>
</protein>
<feature type="region of interest" description="Disordered" evidence="1">
    <location>
        <begin position="420"/>
        <end position="447"/>
    </location>
</feature>
<proteinExistence type="predicted"/>
<name>A0A815T3C2_9BILA</name>
<dbReference type="Proteomes" id="UP000663860">
    <property type="component" value="Unassembled WGS sequence"/>
</dbReference>
<comment type="caution">
    <text evidence="2">The sequence shown here is derived from an EMBL/GenBank/DDBJ whole genome shotgun (WGS) entry which is preliminary data.</text>
</comment>
<feature type="non-terminal residue" evidence="2">
    <location>
        <position position="447"/>
    </location>
</feature>
<feature type="compositionally biased region" description="Acidic residues" evidence="1">
    <location>
        <begin position="437"/>
        <end position="447"/>
    </location>
</feature>
<evidence type="ECO:0000313" key="3">
    <source>
        <dbReference type="Proteomes" id="UP000663860"/>
    </source>
</evidence>
<reference evidence="2" key="1">
    <citation type="submission" date="2021-02" db="EMBL/GenBank/DDBJ databases">
        <authorList>
            <person name="Nowell W R."/>
        </authorList>
    </citation>
    <scope>NUCLEOTIDE SEQUENCE</scope>
</reference>
<feature type="compositionally biased region" description="Low complexity" evidence="1">
    <location>
        <begin position="420"/>
        <end position="430"/>
    </location>
</feature>
<evidence type="ECO:0000313" key="2">
    <source>
        <dbReference type="EMBL" id="CAF1500044.1"/>
    </source>
</evidence>
<gene>
    <name evidence="2" type="ORF">IZO911_LOCUS44958</name>
</gene>
<dbReference type="EMBL" id="CAJNOE010003191">
    <property type="protein sequence ID" value="CAF1500044.1"/>
    <property type="molecule type" value="Genomic_DNA"/>
</dbReference>